<dbReference type="Proteomes" id="UP001365542">
    <property type="component" value="Unassembled WGS sequence"/>
</dbReference>
<dbReference type="SUPFAM" id="SSF51445">
    <property type="entry name" value="(Trans)glycosidases"/>
    <property type="match status" value="1"/>
</dbReference>
<evidence type="ECO:0000256" key="10">
    <source>
        <dbReference type="ARBA" id="ARBA00041495"/>
    </source>
</evidence>
<evidence type="ECO:0000256" key="12">
    <source>
        <dbReference type="ARBA" id="ARBA00042762"/>
    </source>
</evidence>
<comment type="function">
    <text evidence="8">Beta-glucosidases are one of a number of cellulolytic enzymes involved in the degradation of cellulosic biomass. Catalyzes the last step releasing glucose from the inhibitory cellobiose.</text>
</comment>
<feature type="chain" id="PRO_5043866577" description="Probable beta-glucosidase btgE" evidence="13">
    <location>
        <begin position="20"/>
        <end position="561"/>
    </location>
</feature>
<evidence type="ECO:0000256" key="2">
    <source>
        <dbReference type="ARBA" id="ARBA00008773"/>
    </source>
</evidence>
<keyword evidence="7" id="KW-0326">Glycosidase</keyword>
<keyword evidence="3" id="KW-0134">Cell wall</keyword>
<evidence type="ECO:0000256" key="13">
    <source>
        <dbReference type="SAM" id="SignalP"/>
    </source>
</evidence>
<comment type="similarity">
    <text evidence="2">Belongs to the glycosyl hydrolase 17 family.</text>
</comment>
<dbReference type="InterPro" id="IPR017853">
    <property type="entry name" value="GH"/>
</dbReference>
<dbReference type="EMBL" id="JAVHJO010000004">
    <property type="protein sequence ID" value="KAK6541246.1"/>
    <property type="molecule type" value="Genomic_DNA"/>
</dbReference>
<sequence>MRTVAVALAASALLMGAEAGSLLRRHVHHKRGDYGYVAPAADTCKVITYTTWVEYTAPPQPTYQATEYVKSTVTVIPTPLTTVPYSCSVPVPTPEVTTCPTPGTYTFPAKTVTLTSTEYVCVPTTTVLTPGTQTYGVHTTVVTETLTTVTCPYAHVYTSASSVYTTLTSTVYECPTPGTYSYGGYTTVATETTTVTYPTAVSYTPGTYVHPLTTVTVTVPQYVYTCPYAAYTPSAAPVKPATYAAPPPVYTPAPKPKPTTTAVPVYVAHSSSAPVPVATYSGPINYNTVGQGRQWCITYTQYNNDKSCKSESQIMTDIADIASKGFRTIRVYAPDCDALESITAACDKYKIKIVMGVFIRGSGGSYDSADLDQQVKNLCSWGRWDITELIVIGNESVWGGIISSADLAAKISQYKQEFKSAGYQGKVTTSEVVSSIQANPGLCSVIDVVAVNIQPYFNGGSASDAGNFVKSQMAIAESVCNKETFCLEAGWPSGGAPINNAVATPNDQATAINAIYGVDDGHISYFSTYDDLWKDSSMNGGVETHFGCSHLFPMGGSGSSY</sequence>
<keyword evidence="15" id="KW-1185">Reference proteome</keyword>
<dbReference type="InterPro" id="IPR050732">
    <property type="entry name" value="Beta-glucan_modifiers"/>
</dbReference>
<evidence type="ECO:0000313" key="14">
    <source>
        <dbReference type="EMBL" id="KAK6541246.1"/>
    </source>
</evidence>
<evidence type="ECO:0000256" key="9">
    <source>
        <dbReference type="ARBA" id="ARBA00039284"/>
    </source>
</evidence>
<dbReference type="GO" id="GO:0009277">
    <property type="term" value="C:fungal-type cell wall"/>
    <property type="evidence" value="ECO:0007669"/>
    <property type="project" value="TreeGrafter"/>
</dbReference>
<keyword evidence="5 13" id="KW-0732">Signal</keyword>
<evidence type="ECO:0000256" key="8">
    <source>
        <dbReference type="ARBA" id="ARBA00024983"/>
    </source>
</evidence>
<evidence type="ECO:0000256" key="7">
    <source>
        <dbReference type="ARBA" id="ARBA00023295"/>
    </source>
</evidence>
<evidence type="ECO:0000256" key="1">
    <source>
        <dbReference type="ARBA" id="ARBA00004191"/>
    </source>
</evidence>
<evidence type="ECO:0000256" key="3">
    <source>
        <dbReference type="ARBA" id="ARBA00022512"/>
    </source>
</evidence>
<reference evidence="14 15" key="1">
    <citation type="submission" date="2019-10" db="EMBL/GenBank/DDBJ databases">
        <authorList>
            <person name="Palmer J.M."/>
        </authorList>
    </citation>
    <scope>NUCLEOTIDE SEQUENCE [LARGE SCALE GENOMIC DNA]</scope>
    <source>
        <strain evidence="14 15">TWF694</strain>
    </source>
</reference>
<protein>
    <recommendedName>
        <fullName evidence="9">Probable beta-glucosidase btgE</fullName>
    </recommendedName>
    <alternativeName>
        <fullName evidence="10">Beta-D-glucoside glucohydrolase btgE</fullName>
    </alternativeName>
    <alternativeName>
        <fullName evidence="12">Cellobiase btgE</fullName>
    </alternativeName>
    <alternativeName>
        <fullName evidence="11">Gentiobiase btgE</fullName>
    </alternativeName>
</protein>
<gene>
    <name evidence="14" type="ORF">TWF694_008612</name>
</gene>
<dbReference type="GO" id="GO:0071555">
    <property type="term" value="P:cell wall organization"/>
    <property type="evidence" value="ECO:0007669"/>
    <property type="project" value="TreeGrafter"/>
</dbReference>
<dbReference type="GO" id="GO:0009986">
    <property type="term" value="C:cell surface"/>
    <property type="evidence" value="ECO:0007669"/>
    <property type="project" value="TreeGrafter"/>
</dbReference>
<organism evidence="14 15">
    <name type="scientific">Orbilia ellipsospora</name>
    <dbReference type="NCBI Taxonomy" id="2528407"/>
    <lineage>
        <taxon>Eukaryota</taxon>
        <taxon>Fungi</taxon>
        <taxon>Dikarya</taxon>
        <taxon>Ascomycota</taxon>
        <taxon>Pezizomycotina</taxon>
        <taxon>Orbiliomycetes</taxon>
        <taxon>Orbiliales</taxon>
        <taxon>Orbiliaceae</taxon>
        <taxon>Orbilia</taxon>
    </lineage>
</organism>
<evidence type="ECO:0000256" key="11">
    <source>
        <dbReference type="ARBA" id="ARBA00041516"/>
    </source>
</evidence>
<comment type="caution">
    <text evidence="14">The sequence shown here is derived from an EMBL/GenBank/DDBJ whole genome shotgun (WGS) entry which is preliminary data.</text>
</comment>
<evidence type="ECO:0000256" key="5">
    <source>
        <dbReference type="ARBA" id="ARBA00022729"/>
    </source>
</evidence>
<evidence type="ECO:0000313" key="15">
    <source>
        <dbReference type="Proteomes" id="UP001365542"/>
    </source>
</evidence>
<feature type="signal peptide" evidence="13">
    <location>
        <begin position="1"/>
        <end position="19"/>
    </location>
</feature>
<evidence type="ECO:0000256" key="6">
    <source>
        <dbReference type="ARBA" id="ARBA00022801"/>
    </source>
</evidence>
<accession>A0AAV9XH19</accession>
<dbReference type="GO" id="GO:0042973">
    <property type="term" value="F:glucan endo-1,3-beta-D-glucosidase activity"/>
    <property type="evidence" value="ECO:0007669"/>
    <property type="project" value="TreeGrafter"/>
</dbReference>
<dbReference type="PANTHER" id="PTHR16631:SF24">
    <property type="entry name" value="FAMILY 17 GLUCOSIDASE SCW11-RELATED"/>
    <property type="match status" value="1"/>
</dbReference>
<proteinExistence type="inferred from homology"/>
<comment type="subcellular location">
    <subcellularLocation>
        <location evidence="1">Secreted</location>
        <location evidence="1">Cell wall</location>
    </subcellularLocation>
</comment>
<keyword evidence="6" id="KW-0378">Hydrolase</keyword>
<dbReference type="GO" id="GO:0005576">
    <property type="term" value="C:extracellular region"/>
    <property type="evidence" value="ECO:0007669"/>
    <property type="project" value="TreeGrafter"/>
</dbReference>
<name>A0AAV9XH19_9PEZI</name>
<evidence type="ECO:0000256" key="4">
    <source>
        <dbReference type="ARBA" id="ARBA00022525"/>
    </source>
</evidence>
<dbReference type="AlphaFoldDB" id="A0AAV9XH19"/>
<dbReference type="PANTHER" id="PTHR16631">
    <property type="entry name" value="GLUCAN 1,3-BETA-GLUCOSIDASE"/>
    <property type="match status" value="1"/>
</dbReference>
<keyword evidence="4" id="KW-0964">Secreted</keyword>